<keyword evidence="9 10" id="KW-0539">Nucleus</keyword>
<reference evidence="13" key="1">
    <citation type="submission" date="2014-03" db="EMBL/GenBank/DDBJ databases">
        <authorList>
            <person name="Casaregola S."/>
        </authorList>
    </citation>
    <scope>NUCLEOTIDE SEQUENCE [LARGE SCALE GENOMIC DNA]</scope>
    <source>
        <strain evidence="13">CLIB 918</strain>
    </source>
</reference>
<dbReference type="InterPro" id="IPR003593">
    <property type="entry name" value="AAA+_ATPase"/>
</dbReference>
<evidence type="ECO:0000256" key="2">
    <source>
        <dbReference type="ARBA" id="ARBA00006116"/>
    </source>
</evidence>
<dbReference type="GO" id="GO:0006281">
    <property type="term" value="P:DNA repair"/>
    <property type="evidence" value="ECO:0007669"/>
    <property type="project" value="InterPro"/>
</dbReference>
<name>A0A0J9X7V2_GEOCN</name>
<dbReference type="FunFam" id="3.40.50.300:FF:000395">
    <property type="entry name" value="Replication factor C subunit 1"/>
    <property type="match status" value="1"/>
</dbReference>
<dbReference type="FunFam" id="3.40.50.10190:FF:000001">
    <property type="entry name" value="Replication factor C subunit 1"/>
    <property type="match status" value="1"/>
</dbReference>
<dbReference type="InterPro" id="IPR012178">
    <property type="entry name" value="RFC1"/>
</dbReference>
<feature type="region of interest" description="Disordered" evidence="11">
    <location>
        <begin position="939"/>
        <end position="978"/>
    </location>
</feature>
<evidence type="ECO:0000256" key="11">
    <source>
        <dbReference type="SAM" id="MobiDB-lite"/>
    </source>
</evidence>
<dbReference type="InterPro" id="IPR036420">
    <property type="entry name" value="BRCT_dom_sf"/>
</dbReference>
<dbReference type="PANTHER" id="PTHR23389">
    <property type="entry name" value="CHROMOSOME TRANSMISSION FIDELITY FACTOR 18"/>
    <property type="match status" value="1"/>
</dbReference>
<dbReference type="GO" id="GO:0003677">
    <property type="term" value="F:DNA binding"/>
    <property type="evidence" value="ECO:0007669"/>
    <property type="project" value="UniProtKB-KW"/>
</dbReference>
<evidence type="ECO:0000256" key="5">
    <source>
        <dbReference type="ARBA" id="ARBA00022705"/>
    </source>
</evidence>
<dbReference type="Pfam" id="PF00533">
    <property type="entry name" value="BRCT"/>
    <property type="match status" value="1"/>
</dbReference>
<dbReference type="InterPro" id="IPR013725">
    <property type="entry name" value="DNA_replication_fac_RFC1_C"/>
</dbReference>
<dbReference type="EMBL" id="CCBN010000004">
    <property type="protein sequence ID" value="CDO53248.1"/>
    <property type="molecule type" value="Genomic_DNA"/>
</dbReference>
<dbReference type="Proteomes" id="UP000242525">
    <property type="component" value="Unassembled WGS sequence"/>
</dbReference>
<dbReference type="GO" id="GO:0003689">
    <property type="term" value="F:DNA clamp loader activity"/>
    <property type="evidence" value="ECO:0007669"/>
    <property type="project" value="UniProtKB-UniRule"/>
</dbReference>
<evidence type="ECO:0000256" key="3">
    <source>
        <dbReference type="ARBA" id="ARBA00020401"/>
    </source>
</evidence>
<dbReference type="SUPFAM" id="SSF48019">
    <property type="entry name" value="post-AAA+ oligomerization domain-like"/>
    <property type="match status" value="1"/>
</dbReference>
<dbReference type="CDD" id="cd00009">
    <property type="entry name" value="AAA"/>
    <property type="match status" value="1"/>
</dbReference>
<protein>
    <recommendedName>
        <fullName evidence="3 10">Replication factor C subunit 1</fullName>
    </recommendedName>
</protein>
<dbReference type="Pfam" id="PF00004">
    <property type="entry name" value="AAA"/>
    <property type="match status" value="1"/>
</dbReference>
<comment type="similarity">
    <text evidence="2 10">Belongs to the activator 1 large subunit family.</text>
</comment>
<dbReference type="SMART" id="SM00292">
    <property type="entry name" value="BRCT"/>
    <property type="match status" value="1"/>
</dbReference>
<keyword evidence="5 10" id="KW-0235">DNA replication</keyword>
<proteinExistence type="inferred from homology"/>
<dbReference type="InterPro" id="IPR001357">
    <property type="entry name" value="BRCT_dom"/>
</dbReference>
<dbReference type="Gene3D" id="1.20.272.10">
    <property type="match status" value="1"/>
</dbReference>
<dbReference type="GO" id="GO:0005634">
    <property type="term" value="C:nucleus"/>
    <property type="evidence" value="ECO:0007669"/>
    <property type="project" value="UniProtKB-SubCell"/>
</dbReference>
<evidence type="ECO:0000259" key="12">
    <source>
        <dbReference type="PROSITE" id="PS50172"/>
    </source>
</evidence>
<feature type="compositionally biased region" description="Basic and acidic residues" evidence="11">
    <location>
        <begin position="200"/>
        <end position="214"/>
    </location>
</feature>
<dbReference type="STRING" id="1173061.A0A0J9X7V2"/>
<comment type="subcellular location">
    <subcellularLocation>
        <location evidence="1 10">Nucleus</location>
    </subcellularLocation>
</comment>
<dbReference type="InterPro" id="IPR027417">
    <property type="entry name" value="P-loop_NTPase"/>
</dbReference>
<feature type="compositionally biased region" description="Acidic residues" evidence="11">
    <location>
        <begin position="136"/>
        <end position="153"/>
    </location>
</feature>
<keyword evidence="14" id="KW-1185">Reference proteome</keyword>
<dbReference type="GO" id="GO:0005663">
    <property type="term" value="C:DNA replication factor C complex"/>
    <property type="evidence" value="ECO:0007669"/>
    <property type="project" value="InterPro"/>
</dbReference>
<dbReference type="Pfam" id="PF08519">
    <property type="entry name" value="RFC1"/>
    <property type="match status" value="1"/>
</dbReference>
<dbReference type="SMART" id="SM00382">
    <property type="entry name" value="AAA"/>
    <property type="match status" value="1"/>
</dbReference>
<sequence length="978" mass="108578">MVIRRSARQAAQKKQIVDISDGEDDGSLIPIKKAKTSARGKRNIKQEPGVTIKQEPGVSIKQEPGVTIKQEQSEDTTSRVTRRRVVVKKEPVSDTEPVIKQVRTRRTNVKIKKEPEPEPVIGIEDSESTEGSGPEDFGDGNDSDFQADEDDLLTDQPVTVRNTRRVTRSNPNAELLVLSEDEEGDTKVRTVKPSKKRKSDHTFSREQSEDHYNDNDDEEEIPRPVIRKPAPRKKAVSIIPRSAGDGPIGEDVLKSIPDAFLPTPDPSKKINFFAMKAAMESGPQPAGDIEIPVAKENCLAGLTFVFTGLLPRIPREQAQNLVKHYGGRVTTAPSSKTSCVVIGNEAGPSKIAKIKKMKIKAIDEDGFLQLLREMPANGGSGEAAQKALIKKQEEEEKVTLAIEDLAEGLKQKYKDNKIGEKSDLWTTKYDPMDLSEICGNKGQIEKLSNWLGDWQKSLKSRFRRAGKDGLGGYRAILISGPPGIGKTTAAHLAAKLNGYDVLENNASDNRSKALLAEHVTGTVSNRSLLGYLKPGEKNVSRFKRHICLIMDEVDGMSSGDRGGVSQMAAICKTTEVPIILICNDKTSMKMRAFDRVCYDMTFRRPDANALRTRIIGIAKNEGIDITPSVSDQLVSMTSSDMRQIINLLFSFSRTEKNMDFESGQAYGKSAEKSMTLKPFDITARLLAGSTFAENSRISLDEKIKYYFDDHDFTPLMIQENYLNTFPSSVTNGRFASHLDAVVAAADAIADGDLVDKKIRGTQPQWSLMPFHGFMSSIIPSSYVAGQGLGRYNFTSFLGQNSKRNKNMRLLQEFHSHARLSMSANHDEVRLQYLPLLMSYKLIDPILAYKEAGIDEVMELMDSYHLTKDDWSVAMDLSVGDKSYAAKAKNLSTGMKSAFTRNYNKTPHPVPYMKSAAMFTAKATAATLPAEVPDLVETLGEEREVEEVKVEDENDLTKDKYVKEAKKPVDKKVKKRRRL</sequence>
<dbReference type="PANTHER" id="PTHR23389:SF6">
    <property type="entry name" value="REPLICATION FACTOR C SUBUNIT 1"/>
    <property type="match status" value="1"/>
</dbReference>
<dbReference type="Gene3D" id="3.40.50.300">
    <property type="entry name" value="P-loop containing nucleotide triphosphate hydrolases"/>
    <property type="match status" value="1"/>
</dbReference>
<dbReference type="PIRSF" id="PIRSF036578">
    <property type="entry name" value="RFC1"/>
    <property type="match status" value="1"/>
</dbReference>
<dbReference type="Pfam" id="PF25361">
    <property type="entry name" value="AAA_lid_RFC1"/>
    <property type="match status" value="1"/>
</dbReference>
<gene>
    <name evidence="13" type="ORF">BN980_GECA04s06753g</name>
</gene>
<dbReference type="SUPFAM" id="SSF52540">
    <property type="entry name" value="P-loop containing nucleoside triphosphate hydrolases"/>
    <property type="match status" value="1"/>
</dbReference>
<dbReference type="GO" id="GO:0016887">
    <property type="term" value="F:ATP hydrolysis activity"/>
    <property type="evidence" value="ECO:0007669"/>
    <property type="project" value="InterPro"/>
</dbReference>
<evidence type="ECO:0000256" key="1">
    <source>
        <dbReference type="ARBA" id="ARBA00004123"/>
    </source>
</evidence>
<organism evidence="13 14">
    <name type="scientific">Geotrichum candidum</name>
    <name type="common">Oospora lactis</name>
    <name type="synonym">Dipodascus geotrichum</name>
    <dbReference type="NCBI Taxonomy" id="1173061"/>
    <lineage>
        <taxon>Eukaryota</taxon>
        <taxon>Fungi</taxon>
        <taxon>Dikarya</taxon>
        <taxon>Ascomycota</taxon>
        <taxon>Saccharomycotina</taxon>
        <taxon>Dipodascomycetes</taxon>
        <taxon>Dipodascales</taxon>
        <taxon>Dipodascaceae</taxon>
        <taxon>Geotrichum</taxon>
    </lineage>
</organism>
<dbReference type="AlphaFoldDB" id="A0A0J9X7V2"/>
<dbReference type="OrthoDB" id="446168at2759"/>
<feature type="compositionally biased region" description="Basic residues" evidence="11">
    <location>
        <begin position="32"/>
        <end position="43"/>
    </location>
</feature>
<evidence type="ECO:0000313" key="14">
    <source>
        <dbReference type="Proteomes" id="UP000242525"/>
    </source>
</evidence>
<accession>A0A0J9X7V2</accession>
<dbReference type="GO" id="GO:0005524">
    <property type="term" value="F:ATP binding"/>
    <property type="evidence" value="ECO:0007669"/>
    <property type="project" value="UniProtKB-UniRule"/>
</dbReference>
<dbReference type="InterPro" id="IPR003959">
    <property type="entry name" value="ATPase_AAA_core"/>
</dbReference>
<feature type="compositionally biased region" description="Basic residues" evidence="11">
    <location>
        <begin position="189"/>
        <end position="199"/>
    </location>
</feature>
<dbReference type="Gene3D" id="1.10.8.60">
    <property type="match status" value="1"/>
</dbReference>
<evidence type="ECO:0000256" key="7">
    <source>
        <dbReference type="ARBA" id="ARBA00022840"/>
    </source>
</evidence>
<evidence type="ECO:0000256" key="10">
    <source>
        <dbReference type="PIRNR" id="PIRNR036578"/>
    </source>
</evidence>
<evidence type="ECO:0000256" key="6">
    <source>
        <dbReference type="ARBA" id="ARBA00022741"/>
    </source>
</evidence>
<dbReference type="InterPro" id="IPR008921">
    <property type="entry name" value="DNA_pol3_clamp-load_cplx_C"/>
</dbReference>
<feature type="compositionally biased region" description="Basic and acidic residues" evidence="11">
    <location>
        <begin position="954"/>
        <end position="970"/>
    </location>
</feature>
<dbReference type="SUPFAM" id="SSF52113">
    <property type="entry name" value="BRCT domain"/>
    <property type="match status" value="1"/>
</dbReference>
<keyword evidence="6 10" id="KW-0547">Nucleotide-binding</keyword>
<comment type="caution">
    <text evidence="13">The sequence shown here is derived from an EMBL/GenBank/DDBJ whole genome shotgun (WGS) entry which is preliminary data.</text>
</comment>
<keyword evidence="8" id="KW-0238">DNA-binding</keyword>
<keyword evidence="4" id="KW-0597">Phosphoprotein</keyword>
<feature type="domain" description="BRCT" evidence="12">
    <location>
        <begin position="294"/>
        <end position="373"/>
    </location>
</feature>
<feature type="region of interest" description="Disordered" evidence="11">
    <location>
        <begin position="1"/>
        <end position="221"/>
    </location>
</feature>
<dbReference type="FunFam" id="1.20.272.10:FF:000005">
    <property type="entry name" value="Replication factor C subunit 1"/>
    <property type="match status" value="1"/>
</dbReference>
<dbReference type="PROSITE" id="PS50172">
    <property type="entry name" value="BRCT"/>
    <property type="match status" value="1"/>
</dbReference>
<evidence type="ECO:0000256" key="4">
    <source>
        <dbReference type="ARBA" id="ARBA00022553"/>
    </source>
</evidence>
<evidence type="ECO:0000313" key="13">
    <source>
        <dbReference type="EMBL" id="CDO53248.1"/>
    </source>
</evidence>
<dbReference type="GO" id="GO:0006271">
    <property type="term" value="P:DNA strand elongation involved in DNA replication"/>
    <property type="evidence" value="ECO:0007669"/>
    <property type="project" value="UniProtKB-ARBA"/>
</dbReference>
<evidence type="ECO:0000256" key="9">
    <source>
        <dbReference type="ARBA" id="ARBA00023242"/>
    </source>
</evidence>
<evidence type="ECO:0000256" key="8">
    <source>
        <dbReference type="ARBA" id="ARBA00023125"/>
    </source>
</evidence>
<dbReference type="Gene3D" id="3.40.50.10190">
    <property type="entry name" value="BRCT domain"/>
    <property type="match status" value="1"/>
</dbReference>
<keyword evidence="7 10" id="KW-0067">ATP-binding</keyword>